<dbReference type="OrthoDB" id="129312at2759"/>
<dbReference type="Proteomes" id="UP000693970">
    <property type="component" value="Unassembled WGS sequence"/>
</dbReference>
<keyword evidence="2" id="KW-1185">Reference proteome</keyword>
<evidence type="ECO:0000313" key="2">
    <source>
        <dbReference type="Proteomes" id="UP000693970"/>
    </source>
</evidence>
<accession>A0A9K3M315</accession>
<reference evidence="1" key="1">
    <citation type="journal article" date="2021" name="Sci. Rep.">
        <title>Diploid genomic architecture of Nitzschia inconspicua, an elite biomass production diatom.</title>
        <authorList>
            <person name="Oliver A."/>
            <person name="Podell S."/>
            <person name="Pinowska A."/>
            <person name="Traller J.C."/>
            <person name="Smith S.R."/>
            <person name="McClure R."/>
            <person name="Beliaev A."/>
            <person name="Bohutskyi P."/>
            <person name="Hill E.A."/>
            <person name="Rabines A."/>
            <person name="Zheng H."/>
            <person name="Allen L.Z."/>
            <person name="Kuo A."/>
            <person name="Grigoriev I.V."/>
            <person name="Allen A.E."/>
            <person name="Hazlebeck D."/>
            <person name="Allen E.E."/>
        </authorList>
    </citation>
    <scope>NUCLEOTIDE SEQUENCE</scope>
    <source>
        <strain evidence="1">Hildebrandi</strain>
    </source>
</reference>
<comment type="caution">
    <text evidence="1">The sequence shown here is derived from an EMBL/GenBank/DDBJ whole genome shotgun (WGS) entry which is preliminary data.</text>
</comment>
<evidence type="ECO:0000313" key="1">
    <source>
        <dbReference type="EMBL" id="KAG7372405.1"/>
    </source>
</evidence>
<protein>
    <submittedName>
        <fullName evidence="1">Uncharacterized protein</fullName>
    </submittedName>
</protein>
<organism evidence="1 2">
    <name type="scientific">Nitzschia inconspicua</name>
    <dbReference type="NCBI Taxonomy" id="303405"/>
    <lineage>
        <taxon>Eukaryota</taxon>
        <taxon>Sar</taxon>
        <taxon>Stramenopiles</taxon>
        <taxon>Ochrophyta</taxon>
        <taxon>Bacillariophyta</taxon>
        <taxon>Bacillariophyceae</taxon>
        <taxon>Bacillariophycidae</taxon>
        <taxon>Bacillariales</taxon>
        <taxon>Bacillariaceae</taxon>
        <taxon>Nitzschia</taxon>
    </lineage>
</organism>
<name>A0A9K3M315_9STRA</name>
<gene>
    <name evidence="1" type="ORF">IV203_018548</name>
</gene>
<dbReference type="AlphaFoldDB" id="A0A9K3M315"/>
<proteinExistence type="predicted"/>
<reference evidence="1" key="2">
    <citation type="submission" date="2021-04" db="EMBL/GenBank/DDBJ databases">
        <authorList>
            <person name="Podell S."/>
        </authorList>
    </citation>
    <scope>NUCLEOTIDE SEQUENCE</scope>
    <source>
        <strain evidence="1">Hildebrandi</strain>
    </source>
</reference>
<sequence>MEDYSRSACILFIPFRDVEKELTVDGCFLLKFREFVAEGRLLSQHARVLQNIHQDCWNSLNAGRLEDHLERFSKCPCETEKTSANGTDEEQHELTNEAFADILDNSTSIDSFDCPKFRNRNRLFSFSTSQTRDFGRHSCGKIFGVSSHMGKNMTDCESVFLQNVQPFAAPFSAGNSFQNTRVSAAALHRLSLKKTTRIVDTIGNMQLPVANGTLANIRQYSKCLFGDDEDQRQTFECLTASFVLKLYQRARAEETSLESTKKRFLNTEKSVLEKVNSEVCSNLGIKFDSKTIVDSAITGAAAVSIRGQTTASALCLKRHNRRRCETMGEYICSGCGRNFIFKKNQKSHEIPKNVTYATKTNVDRMAINDGIFFNHLKDTHSILTLFHLCTPCVLKQETLIGERTPGNGLDSIKIQKIYFMPVLGRHM</sequence>
<dbReference type="EMBL" id="JAGRRH010000003">
    <property type="protein sequence ID" value="KAG7372405.1"/>
    <property type="molecule type" value="Genomic_DNA"/>
</dbReference>